<evidence type="ECO:0000259" key="1">
    <source>
        <dbReference type="Pfam" id="PF20150"/>
    </source>
</evidence>
<dbReference type="EMBL" id="JAULSR010000001">
    <property type="protein sequence ID" value="KAK0636173.1"/>
    <property type="molecule type" value="Genomic_DNA"/>
</dbReference>
<keyword evidence="3" id="KW-1185">Reference proteome</keyword>
<evidence type="ECO:0000313" key="3">
    <source>
        <dbReference type="Proteomes" id="UP001174934"/>
    </source>
</evidence>
<dbReference type="AlphaFoldDB" id="A0AA40CG17"/>
<comment type="caution">
    <text evidence="2">The sequence shown here is derived from an EMBL/GenBank/DDBJ whole genome shotgun (WGS) entry which is preliminary data.</text>
</comment>
<dbReference type="Proteomes" id="UP001174934">
    <property type="component" value="Unassembled WGS sequence"/>
</dbReference>
<sequence>MSSDEGGSPGPEEMYSLEQVLDRFIAEVNHVSRDGQANYRRLESQLRAQFASIRRDLSRQVGREFASLRSELSGVGNPGPSSCCSEHTKDNVGAGRFPLFHRLPPEIRARIWTMALPERVVELRATYMHRPPPLMPAQRLHPPLLPPAMSIVAAASMAGGAGTGLEFGGGNPPITLPPPPPPISNSNGPVITTNRLPPPAIAHVCHEARTIALSHGSLRRTKAIEDGSGMGMLNPWGWAAGRAASASASASSLAARHHRYRPEVFSSRACTRQRGRGSALRGTGSRFPRWGCWRGGRILVMDRWRGCRPRRRTCCCGGPGRRRSWRGSWRGLCWGSVLP</sequence>
<name>A0AA40CG17_9PEZI</name>
<accession>A0AA40CG17</accession>
<dbReference type="PANTHER" id="PTHR35910:SF6">
    <property type="entry name" value="2EXR DOMAIN-CONTAINING PROTEIN"/>
    <property type="match status" value="1"/>
</dbReference>
<dbReference type="PANTHER" id="PTHR35910">
    <property type="entry name" value="2EXR DOMAIN-CONTAINING PROTEIN"/>
    <property type="match status" value="1"/>
</dbReference>
<dbReference type="Pfam" id="PF20150">
    <property type="entry name" value="2EXR"/>
    <property type="match status" value="1"/>
</dbReference>
<protein>
    <recommendedName>
        <fullName evidence="1">2EXR domain-containing protein</fullName>
    </recommendedName>
</protein>
<gene>
    <name evidence="2" type="ORF">B0T17DRAFT_70251</name>
</gene>
<reference evidence="2" key="1">
    <citation type="submission" date="2023-06" db="EMBL/GenBank/DDBJ databases">
        <title>Genome-scale phylogeny and comparative genomics of the fungal order Sordariales.</title>
        <authorList>
            <consortium name="Lawrence Berkeley National Laboratory"/>
            <person name="Hensen N."/>
            <person name="Bonometti L."/>
            <person name="Westerberg I."/>
            <person name="Brannstrom I.O."/>
            <person name="Guillou S."/>
            <person name="Cros-Aarteil S."/>
            <person name="Calhoun S."/>
            <person name="Haridas S."/>
            <person name="Kuo A."/>
            <person name="Mondo S."/>
            <person name="Pangilinan J."/>
            <person name="Riley R."/>
            <person name="LaButti K."/>
            <person name="Andreopoulos B."/>
            <person name="Lipzen A."/>
            <person name="Chen C."/>
            <person name="Yanf M."/>
            <person name="Daum C."/>
            <person name="Ng V."/>
            <person name="Clum A."/>
            <person name="Steindorff A."/>
            <person name="Ohm R."/>
            <person name="Martin F."/>
            <person name="Silar P."/>
            <person name="Natvig D."/>
            <person name="Lalanne C."/>
            <person name="Gautier V."/>
            <person name="Ament-velasquez S.L."/>
            <person name="Kruys A."/>
            <person name="Hutchinson M.I."/>
            <person name="Powell A.J."/>
            <person name="Barry K."/>
            <person name="Miller A.N."/>
            <person name="Grigoriev I.V."/>
            <person name="Debuchy R."/>
            <person name="Gladieux P."/>
            <person name="Thoren M.H."/>
            <person name="Johannesson H."/>
        </authorList>
    </citation>
    <scope>NUCLEOTIDE SEQUENCE</scope>
    <source>
        <strain evidence="2">SMH3391-2</strain>
    </source>
</reference>
<dbReference type="InterPro" id="IPR045518">
    <property type="entry name" value="2EXR"/>
</dbReference>
<evidence type="ECO:0000313" key="2">
    <source>
        <dbReference type="EMBL" id="KAK0636173.1"/>
    </source>
</evidence>
<feature type="domain" description="2EXR" evidence="1">
    <location>
        <begin position="97"/>
        <end position="218"/>
    </location>
</feature>
<proteinExistence type="predicted"/>
<organism evidence="2 3">
    <name type="scientific">Bombardia bombarda</name>
    <dbReference type="NCBI Taxonomy" id="252184"/>
    <lineage>
        <taxon>Eukaryota</taxon>
        <taxon>Fungi</taxon>
        <taxon>Dikarya</taxon>
        <taxon>Ascomycota</taxon>
        <taxon>Pezizomycotina</taxon>
        <taxon>Sordariomycetes</taxon>
        <taxon>Sordariomycetidae</taxon>
        <taxon>Sordariales</taxon>
        <taxon>Lasiosphaeriaceae</taxon>
        <taxon>Bombardia</taxon>
    </lineage>
</organism>